<dbReference type="AlphaFoldDB" id="A0A2G5C6V1"/>
<proteinExistence type="predicted"/>
<accession>A0A2G5C6V1</accession>
<gene>
    <name evidence="1" type="ORF">AQUCO_08300003v1</name>
</gene>
<sequence length="82" mass="9288">MLGFMVNNIMAVLMKMHDDGFSNWWLNNLLITLASKNSRCLIGLRFCSNMLEVCTRVQLKPQPSGRSIVLQRPQSSSTYAPI</sequence>
<protein>
    <submittedName>
        <fullName evidence="1">Uncharacterized protein</fullName>
    </submittedName>
</protein>
<organism evidence="1 2">
    <name type="scientific">Aquilegia coerulea</name>
    <name type="common">Rocky mountain columbine</name>
    <dbReference type="NCBI Taxonomy" id="218851"/>
    <lineage>
        <taxon>Eukaryota</taxon>
        <taxon>Viridiplantae</taxon>
        <taxon>Streptophyta</taxon>
        <taxon>Embryophyta</taxon>
        <taxon>Tracheophyta</taxon>
        <taxon>Spermatophyta</taxon>
        <taxon>Magnoliopsida</taxon>
        <taxon>Ranunculales</taxon>
        <taxon>Ranunculaceae</taxon>
        <taxon>Thalictroideae</taxon>
        <taxon>Aquilegia</taxon>
    </lineage>
</organism>
<name>A0A2G5C6V1_AQUCA</name>
<keyword evidence="2" id="KW-1185">Reference proteome</keyword>
<dbReference type="Proteomes" id="UP000230069">
    <property type="component" value="Unassembled WGS sequence"/>
</dbReference>
<dbReference type="EMBL" id="KZ305100">
    <property type="protein sequence ID" value="PIA27018.1"/>
    <property type="molecule type" value="Genomic_DNA"/>
</dbReference>
<evidence type="ECO:0000313" key="1">
    <source>
        <dbReference type="EMBL" id="PIA27018.1"/>
    </source>
</evidence>
<dbReference type="InParanoid" id="A0A2G5C6V1"/>
<dbReference type="OrthoDB" id="1903104at2759"/>
<reference evidence="1 2" key="1">
    <citation type="submission" date="2017-09" db="EMBL/GenBank/DDBJ databases">
        <title>WGS assembly of Aquilegia coerulea Goldsmith.</title>
        <authorList>
            <person name="Hodges S."/>
            <person name="Kramer E."/>
            <person name="Nordborg M."/>
            <person name="Tomkins J."/>
            <person name="Borevitz J."/>
            <person name="Derieg N."/>
            <person name="Yan J."/>
            <person name="Mihaltcheva S."/>
            <person name="Hayes R.D."/>
            <person name="Rokhsar D."/>
        </authorList>
    </citation>
    <scope>NUCLEOTIDE SEQUENCE [LARGE SCALE GENOMIC DNA]</scope>
    <source>
        <strain evidence="2">cv. Goldsmith</strain>
    </source>
</reference>
<evidence type="ECO:0000313" key="2">
    <source>
        <dbReference type="Proteomes" id="UP000230069"/>
    </source>
</evidence>